<keyword evidence="8" id="KW-1185">Reference proteome</keyword>
<dbReference type="Pfam" id="PF00270">
    <property type="entry name" value="DEAD"/>
    <property type="match status" value="1"/>
</dbReference>
<dbReference type="AlphaFoldDB" id="A0A0D2WRB0"/>
<evidence type="ECO:0000313" key="7">
    <source>
        <dbReference type="EMBL" id="KJE93708.1"/>
    </source>
</evidence>
<dbReference type="EC" id="3.6.4.13" evidence="4"/>
<evidence type="ECO:0000313" key="8">
    <source>
        <dbReference type="Proteomes" id="UP000008743"/>
    </source>
</evidence>
<keyword evidence="1 4" id="KW-0547">Nucleotide-binding</keyword>
<accession>A0A0D2WRB0</accession>
<comment type="domain">
    <text evidence="4">The Q motif is unique to and characteristic of the DEAD box family of RNA helicases and controls ATP binding and hydrolysis.</text>
</comment>
<evidence type="ECO:0000256" key="4">
    <source>
        <dbReference type="RuleBase" id="RU365068"/>
    </source>
</evidence>
<organism evidence="7 8">
    <name type="scientific">Capsaspora owczarzaki (strain ATCC 30864)</name>
    <dbReference type="NCBI Taxonomy" id="595528"/>
    <lineage>
        <taxon>Eukaryota</taxon>
        <taxon>Filasterea</taxon>
        <taxon>Capsaspora</taxon>
    </lineage>
</organism>
<dbReference type="InterPro" id="IPR011545">
    <property type="entry name" value="DEAD/DEAH_box_helicase_dom"/>
</dbReference>
<evidence type="ECO:0000256" key="1">
    <source>
        <dbReference type="ARBA" id="ARBA00022741"/>
    </source>
</evidence>
<name>A0A0D2WRB0_CAPO3</name>
<keyword evidence="4" id="KW-0347">Helicase</keyword>
<keyword evidence="3 4" id="KW-0067">ATP-binding</keyword>
<feature type="region of interest" description="Disordered" evidence="5">
    <location>
        <begin position="123"/>
        <end position="147"/>
    </location>
</feature>
<dbReference type="PANTHER" id="PTHR24031">
    <property type="entry name" value="RNA HELICASE"/>
    <property type="match status" value="1"/>
</dbReference>
<dbReference type="GO" id="GO:0016787">
    <property type="term" value="F:hydrolase activity"/>
    <property type="evidence" value="ECO:0007669"/>
    <property type="project" value="UniProtKB-KW"/>
</dbReference>
<gene>
    <name evidence="7" type="ORF">CAOG_009771</name>
</gene>
<dbReference type="SUPFAM" id="SSF52540">
    <property type="entry name" value="P-loop containing nucleoside triphosphate hydrolases"/>
    <property type="match status" value="1"/>
</dbReference>
<dbReference type="STRING" id="595528.A0A0D2WRB0"/>
<dbReference type="Proteomes" id="UP000008743">
    <property type="component" value="Unassembled WGS sequence"/>
</dbReference>
<protein>
    <recommendedName>
        <fullName evidence="4">ATP-dependent RNA helicase</fullName>
        <ecNumber evidence="4">3.6.4.13</ecNumber>
    </recommendedName>
</protein>
<comment type="catalytic activity">
    <reaction evidence="4">
        <text>ATP + H2O = ADP + phosphate + H(+)</text>
        <dbReference type="Rhea" id="RHEA:13065"/>
        <dbReference type="ChEBI" id="CHEBI:15377"/>
        <dbReference type="ChEBI" id="CHEBI:15378"/>
        <dbReference type="ChEBI" id="CHEBI:30616"/>
        <dbReference type="ChEBI" id="CHEBI:43474"/>
        <dbReference type="ChEBI" id="CHEBI:456216"/>
        <dbReference type="EC" id="3.6.4.13"/>
    </reaction>
</comment>
<evidence type="ECO:0000256" key="3">
    <source>
        <dbReference type="ARBA" id="ARBA00022840"/>
    </source>
</evidence>
<dbReference type="InParanoid" id="A0A0D2WRB0"/>
<dbReference type="GO" id="GO:0005524">
    <property type="term" value="F:ATP binding"/>
    <property type="evidence" value="ECO:0007669"/>
    <property type="project" value="UniProtKB-UniRule"/>
</dbReference>
<sequence length="208" mass="21607">MAAATSGAALTDAAANAGSWSSVRPGLSSATRVLLEEHLGFTQMTPVQAAVLPLFLANKDVAVEAVTGSGKTLSFVVPILEILLAARRSDRGSSSSNAIMPSCMRATAAAAAAAAAAAVSGRHATSAPSSSPPRGSLPSRSTTSSTCSALRVPVLKTASKRLASSRQVQELQRPRARWTSWTIQIQSLIQIQWIKCRWNSACSCDRGS</sequence>
<dbReference type="OrthoDB" id="1191041at2759"/>
<keyword evidence="2 4" id="KW-0378">Hydrolase</keyword>
<comment type="function">
    <text evidence="4">RNA helicase.</text>
</comment>
<dbReference type="PhylomeDB" id="A0A0D2WRB0"/>
<dbReference type="InterPro" id="IPR027417">
    <property type="entry name" value="P-loop_NTPase"/>
</dbReference>
<keyword evidence="4" id="KW-0694">RNA-binding</keyword>
<dbReference type="EMBL" id="KE346365">
    <property type="protein sequence ID" value="KJE93708.1"/>
    <property type="molecule type" value="Genomic_DNA"/>
</dbReference>
<reference evidence="8" key="1">
    <citation type="submission" date="2011-02" db="EMBL/GenBank/DDBJ databases">
        <title>The Genome Sequence of Capsaspora owczarzaki ATCC 30864.</title>
        <authorList>
            <person name="Russ C."/>
            <person name="Cuomo C."/>
            <person name="Burger G."/>
            <person name="Gray M.W."/>
            <person name="Holland P.W.H."/>
            <person name="King N."/>
            <person name="Lang F.B.F."/>
            <person name="Roger A.J."/>
            <person name="Ruiz-Trillo I."/>
            <person name="Young S.K."/>
            <person name="Zeng Q."/>
            <person name="Gargeya S."/>
            <person name="Alvarado L."/>
            <person name="Berlin A."/>
            <person name="Chapman S.B."/>
            <person name="Chen Z."/>
            <person name="Freedman E."/>
            <person name="Gellesch M."/>
            <person name="Goldberg J."/>
            <person name="Griggs A."/>
            <person name="Gujja S."/>
            <person name="Heilman E."/>
            <person name="Heiman D."/>
            <person name="Howarth C."/>
            <person name="Mehta T."/>
            <person name="Neiman D."/>
            <person name="Pearson M."/>
            <person name="Roberts A."/>
            <person name="Saif S."/>
            <person name="Shea T."/>
            <person name="Shenoy N."/>
            <person name="Sisk P."/>
            <person name="Stolte C."/>
            <person name="Sykes S."/>
            <person name="White J."/>
            <person name="Yandava C."/>
            <person name="Haas B."/>
            <person name="Nusbaum C."/>
            <person name="Birren B."/>
        </authorList>
    </citation>
    <scope>NUCLEOTIDE SEQUENCE</scope>
    <source>
        <strain evidence="8">ATCC 30864</strain>
    </source>
</reference>
<evidence type="ECO:0000256" key="5">
    <source>
        <dbReference type="SAM" id="MobiDB-lite"/>
    </source>
</evidence>
<proteinExistence type="inferred from homology"/>
<evidence type="ECO:0000256" key="2">
    <source>
        <dbReference type="ARBA" id="ARBA00022801"/>
    </source>
</evidence>
<evidence type="ECO:0000259" key="6">
    <source>
        <dbReference type="Pfam" id="PF00270"/>
    </source>
</evidence>
<comment type="similarity">
    <text evidence="4">Belongs to the DEAD box helicase family.</text>
</comment>
<feature type="domain" description="DEAD/DEAH-box helicase" evidence="6">
    <location>
        <begin position="45"/>
        <end position="91"/>
    </location>
</feature>
<dbReference type="Gene3D" id="3.40.50.300">
    <property type="entry name" value="P-loop containing nucleotide triphosphate hydrolases"/>
    <property type="match status" value="1"/>
</dbReference>
<dbReference type="GO" id="GO:0003723">
    <property type="term" value="F:RNA binding"/>
    <property type="evidence" value="ECO:0007669"/>
    <property type="project" value="UniProtKB-UniRule"/>
</dbReference>
<dbReference type="GO" id="GO:0003724">
    <property type="term" value="F:RNA helicase activity"/>
    <property type="evidence" value="ECO:0007669"/>
    <property type="project" value="UniProtKB-EC"/>
</dbReference>